<dbReference type="AlphaFoldDB" id="A0AAW1VUJ1"/>
<sequence length="80" mass="9170">MEVQNSKTDHVVVTIDQPIPKLNQTPQADSNNQIPQSLQSKTRTLRSLNFSKPRSRFEASKYPLTPRTIHETQELESLKP</sequence>
<dbReference type="EMBL" id="JBEDUW010000007">
    <property type="protein sequence ID" value="KAK9911505.1"/>
    <property type="molecule type" value="Genomic_DNA"/>
</dbReference>
<evidence type="ECO:0000313" key="2">
    <source>
        <dbReference type="EMBL" id="KAK9911505.1"/>
    </source>
</evidence>
<feature type="compositionally biased region" description="Polar residues" evidence="1">
    <location>
        <begin position="22"/>
        <end position="52"/>
    </location>
</feature>
<feature type="region of interest" description="Disordered" evidence="1">
    <location>
        <begin position="17"/>
        <end position="80"/>
    </location>
</feature>
<dbReference type="Proteomes" id="UP001457282">
    <property type="component" value="Unassembled WGS sequence"/>
</dbReference>
<proteinExistence type="predicted"/>
<organism evidence="2 3">
    <name type="scientific">Rubus argutus</name>
    <name type="common">Southern blackberry</name>
    <dbReference type="NCBI Taxonomy" id="59490"/>
    <lineage>
        <taxon>Eukaryota</taxon>
        <taxon>Viridiplantae</taxon>
        <taxon>Streptophyta</taxon>
        <taxon>Embryophyta</taxon>
        <taxon>Tracheophyta</taxon>
        <taxon>Spermatophyta</taxon>
        <taxon>Magnoliopsida</taxon>
        <taxon>eudicotyledons</taxon>
        <taxon>Gunneridae</taxon>
        <taxon>Pentapetalae</taxon>
        <taxon>rosids</taxon>
        <taxon>fabids</taxon>
        <taxon>Rosales</taxon>
        <taxon>Rosaceae</taxon>
        <taxon>Rosoideae</taxon>
        <taxon>Rosoideae incertae sedis</taxon>
        <taxon>Rubus</taxon>
    </lineage>
</organism>
<keyword evidence="3" id="KW-1185">Reference proteome</keyword>
<name>A0AAW1VUJ1_RUBAR</name>
<gene>
    <name evidence="2" type="ORF">M0R45_035412</name>
</gene>
<evidence type="ECO:0000256" key="1">
    <source>
        <dbReference type="SAM" id="MobiDB-lite"/>
    </source>
</evidence>
<protein>
    <submittedName>
        <fullName evidence="2">Uncharacterized protein</fullName>
    </submittedName>
</protein>
<evidence type="ECO:0000313" key="3">
    <source>
        <dbReference type="Proteomes" id="UP001457282"/>
    </source>
</evidence>
<accession>A0AAW1VUJ1</accession>
<feature type="compositionally biased region" description="Basic and acidic residues" evidence="1">
    <location>
        <begin position="68"/>
        <end position="80"/>
    </location>
</feature>
<comment type="caution">
    <text evidence="2">The sequence shown here is derived from an EMBL/GenBank/DDBJ whole genome shotgun (WGS) entry which is preliminary data.</text>
</comment>
<reference evidence="2 3" key="1">
    <citation type="journal article" date="2023" name="G3 (Bethesda)">
        <title>A chromosome-length genome assembly and annotation of blackberry (Rubus argutus, cv. 'Hillquist').</title>
        <authorList>
            <person name="Bruna T."/>
            <person name="Aryal R."/>
            <person name="Dudchenko O."/>
            <person name="Sargent D.J."/>
            <person name="Mead D."/>
            <person name="Buti M."/>
            <person name="Cavallini A."/>
            <person name="Hytonen T."/>
            <person name="Andres J."/>
            <person name="Pham M."/>
            <person name="Weisz D."/>
            <person name="Mascagni F."/>
            <person name="Usai G."/>
            <person name="Natali L."/>
            <person name="Bassil N."/>
            <person name="Fernandez G.E."/>
            <person name="Lomsadze A."/>
            <person name="Armour M."/>
            <person name="Olukolu B."/>
            <person name="Poorten T."/>
            <person name="Britton C."/>
            <person name="Davik J."/>
            <person name="Ashrafi H."/>
            <person name="Aiden E.L."/>
            <person name="Borodovsky M."/>
            <person name="Worthington M."/>
        </authorList>
    </citation>
    <scope>NUCLEOTIDE SEQUENCE [LARGE SCALE GENOMIC DNA]</scope>
    <source>
        <strain evidence="2">PI 553951</strain>
    </source>
</reference>